<accession>A0A5B0RV88</accession>
<evidence type="ECO:0000256" key="1">
    <source>
        <dbReference type="SAM" id="MobiDB-lite"/>
    </source>
</evidence>
<protein>
    <submittedName>
        <fullName evidence="2">Uncharacterized protein</fullName>
    </submittedName>
</protein>
<comment type="caution">
    <text evidence="2">The sequence shown here is derived from an EMBL/GenBank/DDBJ whole genome shotgun (WGS) entry which is preliminary data.</text>
</comment>
<evidence type="ECO:0000313" key="3">
    <source>
        <dbReference type="Proteomes" id="UP000325313"/>
    </source>
</evidence>
<feature type="region of interest" description="Disordered" evidence="1">
    <location>
        <begin position="1"/>
        <end position="51"/>
    </location>
</feature>
<evidence type="ECO:0000313" key="2">
    <source>
        <dbReference type="EMBL" id="KAA1129189.1"/>
    </source>
</evidence>
<gene>
    <name evidence="2" type="ORF">PGTUg99_006628</name>
</gene>
<name>A0A5B0RV88_PUCGR</name>
<dbReference type="EMBL" id="VDEP01000137">
    <property type="protein sequence ID" value="KAA1129189.1"/>
    <property type="molecule type" value="Genomic_DNA"/>
</dbReference>
<reference evidence="2 3" key="1">
    <citation type="submission" date="2019-05" db="EMBL/GenBank/DDBJ databases">
        <title>Emergence of the Ug99 lineage of the wheat stem rust pathogen through somatic hybridization.</title>
        <authorList>
            <person name="Li F."/>
            <person name="Upadhyaya N.M."/>
            <person name="Sperschneider J."/>
            <person name="Matny O."/>
            <person name="Nguyen-Phuc H."/>
            <person name="Mago R."/>
            <person name="Raley C."/>
            <person name="Miller M.E."/>
            <person name="Silverstein K.A.T."/>
            <person name="Henningsen E."/>
            <person name="Hirsch C.D."/>
            <person name="Visser B."/>
            <person name="Pretorius Z.A."/>
            <person name="Steffenson B.J."/>
            <person name="Schwessinger B."/>
            <person name="Dodds P.N."/>
            <person name="Figueroa M."/>
        </authorList>
    </citation>
    <scope>NUCLEOTIDE SEQUENCE [LARGE SCALE GENOMIC DNA]</scope>
    <source>
        <strain evidence="2 3">Ug99</strain>
    </source>
</reference>
<dbReference type="AlphaFoldDB" id="A0A5B0RV88"/>
<feature type="compositionally biased region" description="Polar residues" evidence="1">
    <location>
        <begin position="14"/>
        <end position="31"/>
    </location>
</feature>
<sequence>MERKASERSPPPVSASQASKPTSSQTSNQPTPRLGVFFRRANGSFLGSDRT</sequence>
<organism evidence="2 3">
    <name type="scientific">Puccinia graminis f. sp. tritici</name>
    <dbReference type="NCBI Taxonomy" id="56615"/>
    <lineage>
        <taxon>Eukaryota</taxon>
        <taxon>Fungi</taxon>
        <taxon>Dikarya</taxon>
        <taxon>Basidiomycota</taxon>
        <taxon>Pucciniomycotina</taxon>
        <taxon>Pucciniomycetes</taxon>
        <taxon>Pucciniales</taxon>
        <taxon>Pucciniaceae</taxon>
        <taxon>Puccinia</taxon>
    </lineage>
</organism>
<dbReference type="Proteomes" id="UP000325313">
    <property type="component" value="Unassembled WGS sequence"/>
</dbReference>
<proteinExistence type="predicted"/>